<dbReference type="InterPro" id="IPR024607">
    <property type="entry name" value="Sulfatase_CS"/>
</dbReference>
<gene>
    <name evidence="5" type="ORF">SAMN05192553_101947</name>
</gene>
<reference evidence="6" key="1">
    <citation type="submission" date="2016-10" db="EMBL/GenBank/DDBJ databases">
        <authorList>
            <person name="Varghese N."/>
            <person name="Submissions S."/>
        </authorList>
    </citation>
    <scope>NUCLEOTIDE SEQUENCE [LARGE SCALE GENOMIC DNA]</scope>
    <source>
        <strain evidence="6">IBRC-M 10761</strain>
    </source>
</reference>
<dbReference type="Gene3D" id="3.40.720.10">
    <property type="entry name" value="Alkaline Phosphatase, subunit A"/>
    <property type="match status" value="1"/>
</dbReference>
<dbReference type="PROSITE" id="PS00523">
    <property type="entry name" value="SULFATASE_1"/>
    <property type="match status" value="1"/>
</dbReference>
<dbReference type="STRING" id="1416801.SAMN05192553_101947"/>
<evidence type="ECO:0000256" key="1">
    <source>
        <dbReference type="ARBA" id="ARBA00008779"/>
    </source>
</evidence>
<keyword evidence="6" id="KW-1185">Reference proteome</keyword>
<dbReference type="PROSITE" id="PS00149">
    <property type="entry name" value="SULFATASE_2"/>
    <property type="match status" value="1"/>
</dbReference>
<dbReference type="Pfam" id="PF00884">
    <property type="entry name" value="Sulfatase"/>
    <property type="match status" value="1"/>
</dbReference>
<dbReference type="InterPro" id="IPR000917">
    <property type="entry name" value="Sulfatase_N"/>
</dbReference>
<dbReference type="RefSeq" id="WP_092170021.1">
    <property type="nucleotide sequence ID" value="NZ_FNZH01000001.1"/>
</dbReference>
<dbReference type="AlphaFoldDB" id="A0A1H6UWX1"/>
<keyword evidence="3" id="KW-0378">Hydrolase</keyword>
<comment type="similarity">
    <text evidence="1">Belongs to the sulfatase family.</text>
</comment>
<feature type="domain" description="Sulfatase N-terminal" evidence="4">
    <location>
        <begin position="31"/>
        <end position="357"/>
    </location>
</feature>
<dbReference type="SUPFAM" id="SSF53649">
    <property type="entry name" value="Alkaline phosphatase-like"/>
    <property type="match status" value="1"/>
</dbReference>
<dbReference type="OrthoDB" id="9765065at2"/>
<accession>A0A1H6UWX1</accession>
<evidence type="ECO:0000259" key="4">
    <source>
        <dbReference type="Pfam" id="PF00884"/>
    </source>
</evidence>
<evidence type="ECO:0000313" key="5">
    <source>
        <dbReference type="EMBL" id="SEI94147.1"/>
    </source>
</evidence>
<dbReference type="GO" id="GO:0004423">
    <property type="term" value="F:iduronate-2-sulfatase activity"/>
    <property type="evidence" value="ECO:0007669"/>
    <property type="project" value="TreeGrafter"/>
</dbReference>
<dbReference type="Proteomes" id="UP000199403">
    <property type="component" value="Unassembled WGS sequence"/>
</dbReference>
<organism evidence="5 6">
    <name type="scientific">Cyclobacterium xiamenense</name>
    <dbReference type="NCBI Taxonomy" id="1297121"/>
    <lineage>
        <taxon>Bacteria</taxon>
        <taxon>Pseudomonadati</taxon>
        <taxon>Bacteroidota</taxon>
        <taxon>Cytophagia</taxon>
        <taxon>Cytophagales</taxon>
        <taxon>Cyclobacteriaceae</taxon>
        <taxon>Cyclobacterium</taxon>
    </lineage>
</organism>
<dbReference type="GO" id="GO:0005737">
    <property type="term" value="C:cytoplasm"/>
    <property type="evidence" value="ECO:0007669"/>
    <property type="project" value="TreeGrafter"/>
</dbReference>
<dbReference type="EMBL" id="FNZH01000001">
    <property type="protein sequence ID" value="SEI94147.1"/>
    <property type="molecule type" value="Genomic_DNA"/>
</dbReference>
<name>A0A1H6UWX1_9BACT</name>
<sequence length="462" mass="52269">MKNVFSLPILYLCFTSLALGYQHRGAGGEKPNFIFIYSDDQRYDALGANENPVINTPELDLLARQGIQFTNANVVFALCSPSRAAFLTGRYGSSNGVLELGSDLKPGEKTIAQYLKEEGYLTGMSGKWHIGKKPSETGFDFSVFFTGNGDYFNRLIYDEGKAITPEIHCDQYCASRSVDFLKAAAASDKPFFLFHNTQLPHMNGDLIWDAKEKTKAQYRLENMPVANSRLDDLADKPEYLQTVRNLTQARSYGYPNADSIKCHTRDYYAVITEMDHFLSELFESIETLCLRDNTYIFFMSDNGWMLGEHGFTSKVLPYRPSTHVPFFVLGPELAPGVNQELVLNIDMAPTILELAGIDIPPSIHGRSLVPILRGERNDWRDGFVYEGLGTYGGAKPNLAFITNRYRYIETYNDSLLNTINHIELYDQQKDPDEIDNLAKNHKFKPVIQNAQQKIRAHKLLNN</sequence>
<dbReference type="GO" id="GO:0046872">
    <property type="term" value="F:metal ion binding"/>
    <property type="evidence" value="ECO:0007669"/>
    <property type="project" value="UniProtKB-KW"/>
</dbReference>
<evidence type="ECO:0000313" key="6">
    <source>
        <dbReference type="Proteomes" id="UP000199403"/>
    </source>
</evidence>
<evidence type="ECO:0000256" key="3">
    <source>
        <dbReference type="ARBA" id="ARBA00022801"/>
    </source>
</evidence>
<evidence type="ECO:0000256" key="2">
    <source>
        <dbReference type="ARBA" id="ARBA00022723"/>
    </source>
</evidence>
<dbReference type="InterPro" id="IPR017850">
    <property type="entry name" value="Alkaline_phosphatase_core_sf"/>
</dbReference>
<dbReference type="PANTHER" id="PTHR45953">
    <property type="entry name" value="IDURONATE 2-SULFATASE"/>
    <property type="match status" value="1"/>
</dbReference>
<dbReference type="PANTHER" id="PTHR45953:SF1">
    <property type="entry name" value="IDURONATE 2-SULFATASE"/>
    <property type="match status" value="1"/>
</dbReference>
<protein>
    <submittedName>
        <fullName evidence="5">Arylsulfatase A</fullName>
    </submittedName>
</protein>
<proteinExistence type="inferred from homology"/>
<keyword evidence="2" id="KW-0479">Metal-binding</keyword>